<dbReference type="OrthoDB" id="5371583at2759"/>
<evidence type="ECO:0000313" key="3">
    <source>
        <dbReference type="Proteomes" id="UP000225277"/>
    </source>
</evidence>
<gene>
    <name evidence="2" type="ORF">RCC_04533</name>
</gene>
<dbReference type="STRING" id="112498.A0A2D3VAW1"/>
<dbReference type="RefSeq" id="XP_023625579.1">
    <property type="nucleotide sequence ID" value="XM_023769811.1"/>
</dbReference>
<feature type="transmembrane region" description="Helical" evidence="1">
    <location>
        <begin position="223"/>
        <end position="245"/>
    </location>
</feature>
<evidence type="ECO:0000313" key="2">
    <source>
        <dbReference type="EMBL" id="CZT18689.1"/>
    </source>
</evidence>
<evidence type="ECO:0008006" key="4">
    <source>
        <dbReference type="Google" id="ProtNLM"/>
    </source>
</evidence>
<protein>
    <recommendedName>
        <fullName evidence="4">MARVEL domain-containing protein</fullName>
    </recommendedName>
</protein>
<sequence length="269" mass="30175">MATRYYTPGAASQSGNLKPMYLTSTISLNSRHGDGNYAQLRPESSQDMELRLLERRDLLLKSRIRWLRVLARALATLCSVATLIPLIMTVVKFLQTRNIQYNVNGAIRTAWAAETVTWYTYMYTAVAAVSFLLNFVVMVSYLRSVRSANKADQIATYWSWATIVSHVVIWAVAAGLYRYGREPVDGKSKDLWDWTCSHSAAELQQVLTSVNFAKYCKVQTSSYYAGIANASLGILTGVIMVCVLLRSKSKKIVKRATFGTRSDLEPLRS</sequence>
<reference evidence="2 3" key="1">
    <citation type="submission" date="2016-03" db="EMBL/GenBank/DDBJ databases">
        <authorList>
            <person name="Ploux O."/>
        </authorList>
    </citation>
    <scope>NUCLEOTIDE SEQUENCE [LARGE SCALE GENOMIC DNA]</scope>
    <source>
        <strain evidence="2 3">URUG2</strain>
    </source>
</reference>
<dbReference type="GeneID" id="35599707"/>
<keyword evidence="1" id="KW-0812">Transmembrane</keyword>
<keyword evidence="1" id="KW-0472">Membrane</keyword>
<dbReference type="PANTHER" id="PTHR42069">
    <property type="entry name" value="HYPHAL ANASTAMOSIS-8 PROTEIN"/>
    <property type="match status" value="1"/>
</dbReference>
<evidence type="ECO:0000256" key="1">
    <source>
        <dbReference type="SAM" id="Phobius"/>
    </source>
</evidence>
<organism evidence="2 3">
    <name type="scientific">Ramularia collo-cygni</name>
    <dbReference type="NCBI Taxonomy" id="112498"/>
    <lineage>
        <taxon>Eukaryota</taxon>
        <taxon>Fungi</taxon>
        <taxon>Dikarya</taxon>
        <taxon>Ascomycota</taxon>
        <taxon>Pezizomycotina</taxon>
        <taxon>Dothideomycetes</taxon>
        <taxon>Dothideomycetidae</taxon>
        <taxon>Mycosphaerellales</taxon>
        <taxon>Mycosphaerellaceae</taxon>
        <taxon>Ramularia</taxon>
    </lineage>
</organism>
<proteinExistence type="predicted"/>
<dbReference type="EMBL" id="FJUY01000006">
    <property type="protein sequence ID" value="CZT18689.1"/>
    <property type="molecule type" value="Genomic_DNA"/>
</dbReference>
<keyword evidence="3" id="KW-1185">Reference proteome</keyword>
<keyword evidence="1" id="KW-1133">Transmembrane helix</keyword>
<feature type="transmembrane region" description="Helical" evidence="1">
    <location>
        <begin position="69"/>
        <end position="91"/>
    </location>
</feature>
<name>A0A2D3VAW1_9PEZI</name>
<dbReference type="Proteomes" id="UP000225277">
    <property type="component" value="Unassembled WGS sequence"/>
</dbReference>
<dbReference type="AlphaFoldDB" id="A0A2D3VAW1"/>
<feature type="transmembrane region" description="Helical" evidence="1">
    <location>
        <begin position="121"/>
        <end position="142"/>
    </location>
</feature>
<dbReference type="PANTHER" id="PTHR42069:SF1">
    <property type="entry name" value="MARVEL DOMAIN-CONTAINING PROTEIN"/>
    <property type="match status" value="1"/>
</dbReference>
<feature type="transmembrane region" description="Helical" evidence="1">
    <location>
        <begin position="154"/>
        <end position="177"/>
    </location>
</feature>
<accession>A0A2D3VAW1</accession>